<proteinExistence type="predicted"/>
<dbReference type="EMBL" id="KY710730">
    <property type="protein sequence ID" value="AXZ00003.1"/>
    <property type="molecule type" value="Genomic_DNA"/>
</dbReference>
<feature type="transmembrane region" description="Helical" evidence="1">
    <location>
        <begin position="109"/>
        <end position="129"/>
    </location>
</feature>
<evidence type="ECO:0000313" key="2">
    <source>
        <dbReference type="EMBL" id="AXZ00003.1"/>
    </source>
</evidence>
<feature type="transmembrane region" description="Helical" evidence="1">
    <location>
        <begin position="230"/>
        <end position="249"/>
    </location>
</feature>
<feature type="transmembrane region" description="Helical" evidence="1">
    <location>
        <begin position="193"/>
        <end position="224"/>
    </location>
</feature>
<feature type="transmembrane region" description="Helical" evidence="1">
    <location>
        <begin position="47"/>
        <end position="67"/>
    </location>
</feature>
<dbReference type="AlphaFoldDB" id="A0A385JNR8"/>
<keyword evidence="1" id="KW-0812">Transmembrane</keyword>
<keyword evidence="1" id="KW-1133">Transmembrane helix</keyword>
<feature type="transmembrane region" description="Helical" evidence="1">
    <location>
        <begin position="6"/>
        <end position="35"/>
    </location>
</feature>
<feature type="transmembrane region" description="Helical" evidence="1">
    <location>
        <begin position="341"/>
        <end position="371"/>
    </location>
</feature>
<sequence>MRKFSFFILLFFVPLMNSGLHMFGIVICWFSFCLILSYKEIIHTKLYIVDCFFIMIFFVYCLSTIVLKSYDLNSLKTNTYIVVIIYISIVYIFVSLLSNFNYKYIVKIFRYCLIILAITILFQWSFFFLTGDYIDLNKIVSFGASESRYTSPTFKVMGLIRPTAFFTEPSNASAIISMITFCYMFLIKKLDGYVILGFFISILTLSTAGVLIGSISLCILLLFYRNNSKTLLFKILFFIFCSIFIFYMLSFSYERISNSSEYDMIATRTVVTNIIQSQSWYNHLIGNGINILSKPIYTEGNIIYDYSFRDSGFFVNLYYSFGIIGLFSFLFWARIQIKNNIHLIIFFIILQSKFDYLQPVFWLLIFTISILNSNKMKNKHSSDKNLNTNLLHF</sequence>
<keyword evidence="1" id="KW-0472">Membrane</keyword>
<evidence type="ECO:0000256" key="1">
    <source>
        <dbReference type="SAM" id="Phobius"/>
    </source>
</evidence>
<name>A0A385JNR8_9GAMM</name>
<feature type="transmembrane region" description="Helical" evidence="1">
    <location>
        <begin position="169"/>
        <end position="186"/>
    </location>
</feature>
<reference evidence="2" key="1">
    <citation type="journal article" date="2017" name="PLoS ONE">
        <title>Genetic diversity of the O antigens of Proteus species and the development of a suspension array for molecular serotyping.</title>
        <authorList>
            <person name="Yu X."/>
            <person name="Torzewska A."/>
            <person name="Zhang X."/>
            <person name="Yin Z."/>
            <person name="Drzewiecka D."/>
            <person name="Cao H."/>
            <person name="Liu B."/>
            <person name="Knirel Y.A."/>
            <person name="Rozalski A."/>
            <person name="Wang L."/>
        </authorList>
    </citation>
    <scope>NUCLEOTIDE SEQUENCE</scope>
    <source>
        <strain evidence="2">G2663</strain>
    </source>
</reference>
<feature type="transmembrane region" description="Helical" evidence="1">
    <location>
        <begin position="317"/>
        <end position="335"/>
    </location>
</feature>
<protein>
    <submittedName>
        <fullName evidence="2">Wzy</fullName>
    </submittedName>
</protein>
<accession>A0A385JNR8</accession>
<feature type="transmembrane region" description="Helical" evidence="1">
    <location>
        <begin position="79"/>
        <end position="97"/>
    </location>
</feature>
<organism evidence="2">
    <name type="scientific">Proteus penneri</name>
    <dbReference type="NCBI Taxonomy" id="102862"/>
    <lineage>
        <taxon>Bacteria</taxon>
        <taxon>Pseudomonadati</taxon>
        <taxon>Pseudomonadota</taxon>
        <taxon>Gammaproteobacteria</taxon>
        <taxon>Enterobacterales</taxon>
        <taxon>Morganellaceae</taxon>
        <taxon>Proteus</taxon>
    </lineage>
</organism>